<dbReference type="CDD" id="cd20524">
    <property type="entry name" value="CYCLIN_CCNH_rpt1"/>
    <property type="match status" value="1"/>
</dbReference>
<dbReference type="OrthoDB" id="340962at2759"/>
<keyword evidence="3" id="KW-1185">Reference proteome</keyword>
<evidence type="ECO:0000313" key="2">
    <source>
        <dbReference type="EMBL" id="CDW58153.1"/>
    </source>
</evidence>
<reference evidence="2" key="1">
    <citation type="submission" date="2014-01" db="EMBL/GenBank/DDBJ databases">
        <authorList>
            <person name="Aslett M."/>
        </authorList>
    </citation>
    <scope>NUCLEOTIDE SEQUENCE</scope>
</reference>
<dbReference type="SUPFAM" id="SSF47954">
    <property type="entry name" value="Cyclin-like"/>
    <property type="match status" value="1"/>
</dbReference>
<keyword evidence="1" id="KW-0195">Cyclin</keyword>
<dbReference type="PANTHER" id="PTHR10026">
    <property type="entry name" value="CYCLIN"/>
    <property type="match status" value="1"/>
</dbReference>
<dbReference type="GO" id="GO:0006357">
    <property type="term" value="P:regulation of transcription by RNA polymerase II"/>
    <property type="evidence" value="ECO:0007669"/>
    <property type="project" value="InterPro"/>
</dbReference>
<dbReference type="Proteomes" id="UP000030665">
    <property type="component" value="Unassembled WGS sequence"/>
</dbReference>
<organism evidence="2 3">
    <name type="scientific">Trichuris trichiura</name>
    <name type="common">Whipworm</name>
    <name type="synonym">Trichocephalus trichiurus</name>
    <dbReference type="NCBI Taxonomy" id="36087"/>
    <lineage>
        <taxon>Eukaryota</taxon>
        <taxon>Metazoa</taxon>
        <taxon>Ecdysozoa</taxon>
        <taxon>Nematoda</taxon>
        <taxon>Enoplea</taxon>
        <taxon>Dorylaimia</taxon>
        <taxon>Trichinellida</taxon>
        <taxon>Trichuridae</taxon>
        <taxon>Trichuris</taxon>
    </lineage>
</organism>
<dbReference type="InterPro" id="IPR043198">
    <property type="entry name" value="Cyclin/Ssn8"/>
</dbReference>
<reference evidence="2" key="2">
    <citation type="submission" date="2014-03" db="EMBL/GenBank/DDBJ databases">
        <title>The whipworm genome and dual-species transcriptomics of an intimate host-pathogen interaction.</title>
        <authorList>
            <person name="Foth B.J."/>
            <person name="Tsai I.J."/>
            <person name="Reid A.J."/>
            <person name="Bancroft A.J."/>
            <person name="Nichol S."/>
            <person name="Tracey A."/>
            <person name="Holroyd N."/>
            <person name="Cotton J.A."/>
            <person name="Stanley E.J."/>
            <person name="Zarowiecki M."/>
            <person name="Liu J.Z."/>
            <person name="Huckvale T."/>
            <person name="Cooper P.J."/>
            <person name="Grencis R.K."/>
            <person name="Berriman M."/>
        </authorList>
    </citation>
    <scope>NUCLEOTIDE SEQUENCE [LARGE SCALE GENOMIC DNA]</scope>
</reference>
<dbReference type="STRING" id="36087.A0A077ZF77"/>
<gene>
    <name evidence="2" type="ORF">TTRE_0000645801</name>
</gene>
<dbReference type="EMBL" id="HG806275">
    <property type="protein sequence ID" value="CDW58153.1"/>
    <property type="molecule type" value="Genomic_DNA"/>
</dbReference>
<accession>A0A077ZF77</accession>
<dbReference type="GO" id="GO:0016538">
    <property type="term" value="F:cyclin-dependent protein serine/threonine kinase regulator activity"/>
    <property type="evidence" value="ECO:0007669"/>
    <property type="project" value="InterPro"/>
</dbReference>
<evidence type="ECO:0000313" key="3">
    <source>
        <dbReference type="Proteomes" id="UP000030665"/>
    </source>
</evidence>
<proteinExistence type="predicted"/>
<protein>
    <submittedName>
        <fullName evidence="2">Cyclin N domain containing protein</fullName>
    </submittedName>
</protein>
<name>A0A077ZF77_TRITR</name>
<dbReference type="AlphaFoldDB" id="A0A077ZF77"/>
<evidence type="ECO:0000256" key="1">
    <source>
        <dbReference type="ARBA" id="ARBA00023127"/>
    </source>
</evidence>
<dbReference type="InterPro" id="IPR036915">
    <property type="entry name" value="Cyclin-like_sf"/>
</dbReference>
<dbReference type="Gene3D" id="1.10.472.10">
    <property type="entry name" value="Cyclin-like"/>
    <property type="match status" value="1"/>
</dbReference>
<sequence>MYSMSTHKKFWTFENQKKLDELRREARKTFIKKLIGSTETESAQKALLTVDEERMFRSMVEENALKFCRSFEPPLPTRVIYTAFVHFKRFYLNASLLRYLNAKNIMTAIIYLASKIEDSYIPIETFVSKLKSGRPEDNVAMIRNLEPILIKRLCSQLVVHEPFTPLEGFYILLMVSVDYFL</sequence>